<evidence type="ECO:0000313" key="2">
    <source>
        <dbReference type="Proteomes" id="UP000437131"/>
    </source>
</evidence>
<sequence>MTDKQQDLKKIHKRIGQIYLMVKQLAEHVGWQGIDNSHMSLDNDLTNLTSQQMDLLNQSSSDSFQPSTFNGREGFSSEHHQLLNNHKDILVDDNSLQTSFSGSYSSVSDNVNISSEEQVNRLTAQLTAAYYRIACLEEQLLAFRNDLAHRDDDFYRLQ</sequence>
<proteinExistence type="predicted"/>
<dbReference type="Proteomes" id="UP000437131">
    <property type="component" value="Unassembled WGS sequence"/>
</dbReference>
<reference evidence="1 2" key="1">
    <citation type="submission" date="2019-11" db="EMBL/GenBank/DDBJ databases">
        <title>Isolation of a new High Light Tolerant Cyanobacteria.</title>
        <authorList>
            <person name="Dobson Z."/>
            <person name="Vaughn N."/>
            <person name="Vaughn M."/>
            <person name="Fromme P."/>
            <person name="Mazor Y."/>
        </authorList>
    </citation>
    <scope>NUCLEOTIDE SEQUENCE [LARGE SCALE GENOMIC DNA]</scope>
    <source>
        <strain evidence="1 2">0216</strain>
    </source>
</reference>
<evidence type="ECO:0000313" key="1">
    <source>
        <dbReference type="EMBL" id="MTF38540.1"/>
    </source>
</evidence>
<organism evidence="1 2">
    <name type="scientific">Cyanobacterium aponinum 0216</name>
    <dbReference type="NCBI Taxonomy" id="2676140"/>
    <lineage>
        <taxon>Bacteria</taxon>
        <taxon>Bacillati</taxon>
        <taxon>Cyanobacteriota</taxon>
        <taxon>Cyanophyceae</taxon>
        <taxon>Oscillatoriophycideae</taxon>
        <taxon>Chroococcales</taxon>
        <taxon>Geminocystaceae</taxon>
        <taxon>Cyanobacterium</taxon>
    </lineage>
</organism>
<dbReference type="RefSeq" id="WP_155083419.1">
    <property type="nucleotide sequence ID" value="NZ_WMIA01000005.1"/>
</dbReference>
<name>A0A844GRG7_9CHRO</name>
<dbReference type="EMBL" id="WMIA01000005">
    <property type="protein sequence ID" value="MTF38540.1"/>
    <property type="molecule type" value="Genomic_DNA"/>
</dbReference>
<dbReference type="AlphaFoldDB" id="A0A844GRG7"/>
<accession>A0A844GRG7</accession>
<comment type="caution">
    <text evidence="1">The sequence shown here is derived from an EMBL/GenBank/DDBJ whole genome shotgun (WGS) entry which is preliminary data.</text>
</comment>
<protein>
    <submittedName>
        <fullName evidence="1">Uncharacterized protein</fullName>
    </submittedName>
</protein>
<gene>
    <name evidence="1" type="ORF">GGC33_06345</name>
</gene>